<feature type="region of interest" description="Disordered" evidence="1">
    <location>
        <begin position="1133"/>
        <end position="1173"/>
    </location>
</feature>
<feature type="region of interest" description="Disordered" evidence="1">
    <location>
        <begin position="1347"/>
        <end position="1398"/>
    </location>
</feature>
<reference evidence="2" key="2">
    <citation type="submission" date="2013-10" db="EMBL/GenBank/DDBJ databases">
        <authorList>
            <person name="Aslett M."/>
        </authorList>
    </citation>
    <scope>NUCLEOTIDE SEQUENCE [LARGE SCALE GENOMIC DNA]</scope>
    <source>
        <strain evidence="2">Houghton</strain>
    </source>
</reference>
<dbReference type="Proteomes" id="UP000018050">
    <property type="component" value="Unassembled WGS sequence"/>
</dbReference>
<feature type="region of interest" description="Disordered" evidence="1">
    <location>
        <begin position="1077"/>
        <end position="1100"/>
    </location>
</feature>
<name>U6GUL8_EIMAC</name>
<protein>
    <submittedName>
        <fullName evidence="2">Uncharacterized protein</fullName>
    </submittedName>
</protein>
<evidence type="ECO:0000313" key="3">
    <source>
        <dbReference type="Proteomes" id="UP000018050"/>
    </source>
</evidence>
<feature type="compositionally biased region" description="Basic and acidic residues" evidence="1">
    <location>
        <begin position="1352"/>
        <end position="1361"/>
    </location>
</feature>
<feature type="compositionally biased region" description="Basic and acidic residues" evidence="1">
    <location>
        <begin position="938"/>
        <end position="947"/>
    </location>
</feature>
<feature type="compositionally biased region" description="Basic and acidic residues" evidence="1">
    <location>
        <begin position="868"/>
        <end position="884"/>
    </location>
</feature>
<feature type="region of interest" description="Disordered" evidence="1">
    <location>
        <begin position="745"/>
        <end position="774"/>
    </location>
</feature>
<dbReference type="RefSeq" id="XP_013247808.1">
    <property type="nucleotide sequence ID" value="XM_013392354.1"/>
</dbReference>
<feature type="region of interest" description="Disordered" evidence="1">
    <location>
        <begin position="1000"/>
        <end position="1042"/>
    </location>
</feature>
<dbReference type="VEuPathDB" id="ToxoDB:EAH_00032030"/>
<organism evidence="2 3">
    <name type="scientific">Eimeria acervulina</name>
    <name type="common">Coccidian parasite</name>
    <dbReference type="NCBI Taxonomy" id="5801"/>
    <lineage>
        <taxon>Eukaryota</taxon>
        <taxon>Sar</taxon>
        <taxon>Alveolata</taxon>
        <taxon>Apicomplexa</taxon>
        <taxon>Conoidasida</taxon>
        <taxon>Coccidia</taxon>
        <taxon>Eucoccidiorida</taxon>
        <taxon>Eimeriorina</taxon>
        <taxon>Eimeriidae</taxon>
        <taxon>Eimeria</taxon>
    </lineage>
</organism>
<feature type="non-terminal residue" evidence="2">
    <location>
        <position position="1398"/>
    </location>
</feature>
<proteinExistence type="predicted"/>
<feature type="region of interest" description="Disordered" evidence="1">
    <location>
        <begin position="857"/>
        <end position="904"/>
    </location>
</feature>
<sequence>MFWWRHAGGLTSESPTGGCPPKGDSLSSRVPPHLPTDVEEGQSAACGSRILGNVRERRKGGLDAFHGAHRRVAGWEPPGASVRRCLTSSPTRGRSRLQTRSSSLYSSDLRKFCQKGIDIVNRTGSRSPTSGSDWLSLRSEEYFSACSDSLNSPTASDGKEMSFATRTASSQSDAGNSIEPLHRRSLSNRSCLHTTSTRVVWGRADRLRSAPDGRAGASFRTALVPARSFSLPLLGPPVLKATPSGAPSASFRCISSSPFDFGEGEEESKPLHEQVKALAAPAFLDTHRGATNSRPTPYPLHEASQRISREEVSRLGEYRKPGVHIGSFPHYGLCVAPETGDADERGGSWSPSEFEAFPEGLGRLSLIANLATSDGPAETRDLPSLRLFSNGCYRKATEANRVGELQAGKRTSGGIRRSASFRTPATDVFGSTRCDRRSRSWTALNTRSSSYRLLPAFNSSEQLPFLLANAASSVRRNSQTAIGGSSDCRTYKEDSKSFASIGELPANGAGDVDGRRRFEATREEEVGSKQEKAEALRIAEAELETRSVRQGGIHDADTLQLLERGSCGAGTGPCADGLQASSLSHPDVHMESSNTVAECVGAFASALSNGDASGVSAAVAVASQQQNADLARETVSGTNHAGKELQAPAVVRHTECGEVPRGGLTTQQPLQRPFVDMAALFPIGLLPKQRQRDAVIACNHPLGDQKEHKAHGSPPLQATRFSCAVGLSTEEANAPTSEVLFGSAGRGSCGDAQENQARQRMLASADEPAASIDSSLSPGLDTAQVNISFHDAWPVAIGEAEEPKRRTSRASEGGMNCRNRQEPQTRQWSLPASVEGAAPLHWSNLGFLQEATAPDDRFQDAVNGSPGKAEEPQRELSRASEGGKGRGNPQKPQTRQWSLPASAGGAVSLPCSSLGLLEEAGTADESLQDMMKGAVGEAEVRDREVLRGSEGGNVGEDTQNLQTRQESLAALLAGAGPLPCSSLGFSREIGEADESFHNASGVAVGEAEEPKREASRASEGGRRRRNTQEPQTRQRSLPVSVKKAVSPTWSSLGFAREATAQSDGFHDAIDGFVGEAGEPKRWASHGNESGSGCGSPQTVRTRQGSLLASVEGAGAIPYSSLGFLQEAATPDEGFQDAINGSPGEAEEPQRGLSRASEGGKGRGNLQKPQTRQWSLPASVVGAVSLPCSSLGLSEKAEVADESLQDAKNGAVGEAEVRDHEALRGRRHRSGGLDTQEPQPKQGTFLAIAERTVSLPCSSLGFPRETGLADASFEDAIGGVFVEDREREHEAFRSSEGGNVDGDTQKPQKRQGSLPTLLAGAGLLPCSRMGLAGEAWAADEGFQDAINGAVGEAEERDREALRSSEGGDVGKDAQDLQERQESLPAVLAGAGSLPCSSLG</sequence>
<feature type="compositionally biased region" description="Basic and acidic residues" evidence="1">
    <location>
        <begin position="1214"/>
        <end position="1223"/>
    </location>
</feature>
<feature type="compositionally biased region" description="Basic and acidic residues" evidence="1">
    <location>
        <begin position="1367"/>
        <end position="1380"/>
    </location>
</feature>
<feature type="compositionally biased region" description="Polar residues" evidence="1">
    <location>
        <begin position="1086"/>
        <end position="1100"/>
    </location>
</feature>
<feature type="compositionally biased region" description="Basic and acidic residues" evidence="1">
    <location>
        <begin position="1008"/>
        <end position="1021"/>
    </location>
</feature>
<feature type="region of interest" description="Disordered" evidence="1">
    <location>
        <begin position="798"/>
        <end position="829"/>
    </location>
</feature>
<dbReference type="GeneID" id="25271273"/>
<accession>U6GUL8</accession>
<feature type="region of interest" description="Disordered" evidence="1">
    <location>
        <begin position="1203"/>
        <end position="1240"/>
    </location>
</feature>
<feature type="compositionally biased region" description="Polar residues" evidence="1">
    <location>
        <begin position="890"/>
        <end position="899"/>
    </location>
</feature>
<dbReference type="EMBL" id="HG673004">
    <property type="protein sequence ID" value="CDI82983.1"/>
    <property type="molecule type" value="Genomic_DNA"/>
</dbReference>
<feature type="region of interest" description="Disordered" evidence="1">
    <location>
        <begin position="1286"/>
        <end position="1310"/>
    </location>
</feature>
<evidence type="ECO:0000313" key="2">
    <source>
        <dbReference type="EMBL" id="CDI82983.1"/>
    </source>
</evidence>
<feature type="compositionally biased region" description="Polar residues" evidence="1">
    <location>
        <begin position="1028"/>
        <end position="1037"/>
    </location>
</feature>
<reference evidence="2" key="1">
    <citation type="submission" date="2013-10" db="EMBL/GenBank/DDBJ databases">
        <title>Genomic analysis of the causative agents of coccidiosis in chickens.</title>
        <authorList>
            <person name="Reid A.J."/>
            <person name="Blake D."/>
            <person name="Billington K."/>
            <person name="Browne H."/>
            <person name="Dunn M."/>
            <person name="Hung S."/>
            <person name="Kawahara F."/>
            <person name="Miranda-Saavedra D."/>
            <person name="Mourier T."/>
            <person name="Nagra H."/>
            <person name="Otto T.D."/>
            <person name="Rawlings N."/>
            <person name="Sanchez A."/>
            <person name="Sanders M."/>
            <person name="Subramaniam C."/>
            <person name="Tay Y."/>
            <person name="Dear P."/>
            <person name="Doerig C."/>
            <person name="Gruber A."/>
            <person name="Parkinson J."/>
            <person name="Shirley M."/>
            <person name="Wan K.L."/>
            <person name="Berriman M."/>
            <person name="Tomley F."/>
            <person name="Pain A."/>
        </authorList>
    </citation>
    <scope>NUCLEOTIDE SEQUENCE [LARGE SCALE GENOMIC DNA]</scope>
    <source>
        <strain evidence="2">Houghton</strain>
    </source>
</reference>
<feature type="region of interest" description="Disordered" evidence="1">
    <location>
        <begin position="1"/>
        <end position="28"/>
    </location>
</feature>
<gene>
    <name evidence="2" type="ORF">EAH_00032030</name>
</gene>
<keyword evidence="3" id="KW-1185">Reference proteome</keyword>
<feature type="region of interest" description="Disordered" evidence="1">
    <location>
        <begin position="937"/>
        <end position="957"/>
    </location>
</feature>
<dbReference type="OrthoDB" id="10636235at2759"/>
<evidence type="ECO:0000256" key="1">
    <source>
        <dbReference type="SAM" id="MobiDB-lite"/>
    </source>
</evidence>